<organism evidence="2 3">
    <name type="scientific">Thermanaerothrix daxensis</name>
    <dbReference type="NCBI Taxonomy" id="869279"/>
    <lineage>
        <taxon>Bacteria</taxon>
        <taxon>Bacillati</taxon>
        <taxon>Chloroflexota</taxon>
        <taxon>Anaerolineae</taxon>
        <taxon>Anaerolineales</taxon>
        <taxon>Anaerolineaceae</taxon>
        <taxon>Thermanaerothrix</taxon>
    </lineage>
</organism>
<dbReference type="PANTHER" id="PTHR45947">
    <property type="entry name" value="SULFOQUINOVOSYL TRANSFERASE SQD2"/>
    <property type="match status" value="1"/>
</dbReference>
<dbReference type="InterPro" id="IPR050194">
    <property type="entry name" value="Glycosyltransferase_grp1"/>
</dbReference>
<dbReference type="STRING" id="869279.SE15_10825"/>
<feature type="domain" description="Glycosyl transferase family 1" evidence="1">
    <location>
        <begin position="174"/>
        <end position="339"/>
    </location>
</feature>
<evidence type="ECO:0000313" key="3">
    <source>
        <dbReference type="Proteomes" id="UP000050544"/>
    </source>
</evidence>
<dbReference type="Gene3D" id="3.40.50.2000">
    <property type="entry name" value="Glycogen Phosphorylase B"/>
    <property type="match status" value="2"/>
</dbReference>
<gene>
    <name evidence="2" type="ORF">SE15_10825</name>
</gene>
<dbReference type="SUPFAM" id="SSF53756">
    <property type="entry name" value="UDP-Glycosyltransferase/glycogen phosphorylase"/>
    <property type="match status" value="1"/>
</dbReference>
<dbReference type="Pfam" id="PF00534">
    <property type="entry name" value="Glycos_transf_1"/>
    <property type="match status" value="1"/>
</dbReference>
<dbReference type="Proteomes" id="UP000050544">
    <property type="component" value="Unassembled WGS sequence"/>
</dbReference>
<sequence length="362" mass="40950">MRVGLVIYGDLNTLSGGYLYDRYLVQHLRAQGDTVEIISLPWPGYGRAVLQNLDPRIESRLKNTPLDLLLQDELNHPSLFLLNARLKRKIHYPILGIVHHLRSSEPHHAPLLRRFYGWIERAYLSTLDGFLYNSQTTRQSVERLCRAAQTKPHRVIYPGGNAHGEGIADRNWLQKRSQQPGPLRVLFLGNLIRRKRLDVLLQALATLPMQTWALSIVGRTDLEPETTRAVQEFVSQRNLETTVRIWGACSGESVRDLLSQHHALVMPSDYEGFGIVYLEAMAYGLVPIATTRGGAAEIITSGVNGFLVPPGNPQALAQVVQHLSTQRDLLARMSVAARARFEQFPTWEQSMTEARYFLQTFV</sequence>
<dbReference type="OrthoDB" id="9767517at2"/>
<evidence type="ECO:0000259" key="1">
    <source>
        <dbReference type="Pfam" id="PF00534"/>
    </source>
</evidence>
<evidence type="ECO:0000313" key="2">
    <source>
        <dbReference type="EMBL" id="KPL82599.1"/>
    </source>
</evidence>
<dbReference type="InterPro" id="IPR001296">
    <property type="entry name" value="Glyco_trans_1"/>
</dbReference>
<name>A0A0P6YJK7_9CHLR</name>
<reference evidence="2 3" key="1">
    <citation type="submission" date="2015-07" db="EMBL/GenBank/DDBJ databases">
        <title>Whole genome sequence of Thermanaerothrix daxensis DSM 23592.</title>
        <authorList>
            <person name="Hemp J."/>
            <person name="Ward L.M."/>
            <person name="Pace L.A."/>
            <person name="Fischer W.W."/>
        </authorList>
    </citation>
    <scope>NUCLEOTIDE SEQUENCE [LARGE SCALE GENOMIC DNA]</scope>
    <source>
        <strain evidence="2 3">GNS-1</strain>
    </source>
</reference>
<dbReference type="EMBL" id="LGKO01000005">
    <property type="protein sequence ID" value="KPL82599.1"/>
    <property type="molecule type" value="Genomic_DNA"/>
</dbReference>
<dbReference type="PANTHER" id="PTHR45947:SF3">
    <property type="entry name" value="SULFOQUINOVOSYL TRANSFERASE SQD2"/>
    <property type="match status" value="1"/>
</dbReference>
<comment type="caution">
    <text evidence="2">The sequence shown here is derived from an EMBL/GenBank/DDBJ whole genome shotgun (WGS) entry which is preliminary data.</text>
</comment>
<protein>
    <recommendedName>
        <fullName evidence="1">Glycosyl transferase family 1 domain-containing protein</fullName>
    </recommendedName>
</protein>
<dbReference type="CDD" id="cd03801">
    <property type="entry name" value="GT4_PimA-like"/>
    <property type="match status" value="1"/>
</dbReference>
<accession>A0A0P6YJK7</accession>
<keyword evidence="3" id="KW-1185">Reference proteome</keyword>
<dbReference type="PATRIC" id="fig|869279.4.peg.1785"/>
<dbReference type="AlphaFoldDB" id="A0A0P6YJK7"/>
<dbReference type="RefSeq" id="WP_054522118.1">
    <property type="nucleotide sequence ID" value="NZ_LGKO01000005.1"/>
</dbReference>
<dbReference type="GO" id="GO:0016757">
    <property type="term" value="F:glycosyltransferase activity"/>
    <property type="evidence" value="ECO:0007669"/>
    <property type="project" value="InterPro"/>
</dbReference>
<proteinExistence type="predicted"/>